<evidence type="ECO:0000313" key="1">
    <source>
        <dbReference type="EnsemblMetazoa" id="RPRC008878-PA"/>
    </source>
</evidence>
<sequence length="69" mass="7854">MDSSDACLENTPPSIKETAENVISNVNTQFTDVFQLEVFILTLLKPFESTFISHISTYLDVIAYLYIFD</sequence>
<dbReference type="EMBL" id="ACPB03017636">
    <property type="status" value="NOT_ANNOTATED_CDS"/>
    <property type="molecule type" value="Genomic_DNA"/>
</dbReference>
<protein>
    <submittedName>
        <fullName evidence="1">Uncharacterized protein</fullName>
    </submittedName>
</protein>
<dbReference type="AlphaFoldDB" id="T1HXV8"/>
<name>T1HXV8_RHOPR</name>
<reference evidence="1" key="1">
    <citation type="submission" date="2015-05" db="UniProtKB">
        <authorList>
            <consortium name="EnsemblMetazoa"/>
        </authorList>
    </citation>
    <scope>IDENTIFICATION</scope>
</reference>
<dbReference type="VEuPathDB" id="VectorBase:RPRC008878"/>
<proteinExistence type="predicted"/>
<dbReference type="Proteomes" id="UP000015103">
    <property type="component" value="Unassembled WGS sequence"/>
</dbReference>
<dbReference type="HOGENOM" id="CLU_2779018_0_0_1"/>
<dbReference type="EnsemblMetazoa" id="RPRC008878-RA">
    <property type="protein sequence ID" value="RPRC008878-PA"/>
    <property type="gene ID" value="RPRC008878"/>
</dbReference>
<organism evidence="1 2">
    <name type="scientific">Rhodnius prolixus</name>
    <name type="common">Triatomid bug</name>
    <dbReference type="NCBI Taxonomy" id="13249"/>
    <lineage>
        <taxon>Eukaryota</taxon>
        <taxon>Metazoa</taxon>
        <taxon>Ecdysozoa</taxon>
        <taxon>Arthropoda</taxon>
        <taxon>Hexapoda</taxon>
        <taxon>Insecta</taxon>
        <taxon>Pterygota</taxon>
        <taxon>Neoptera</taxon>
        <taxon>Paraneoptera</taxon>
        <taxon>Hemiptera</taxon>
        <taxon>Heteroptera</taxon>
        <taxon>Panheteroptera</taxon>
        <taxon>Cimicomorpha</taxon>
        <taxon>Reduviidae</taxon>
        <taxon>Triatominae</taxon>
        <taxon>Rhodnius</taxon>
    </lineage>
</organism>
<dbReference type="InParanoid" id="T1HXV8"/>
<keyword evidence="2" id="KW-1185">Reference proteome</keyword>
<accession>T1HXV8</accession>
<evidence type="ECO:0000313" key="2">
    <source>
        <dbReference type="Proteomes" id="UP000015103"/>
    </source>
</evidence>